<name>A0A1I1DC81_9FLAO</name>
<evidence type="ECO:0000259" key="5">
    <source>
        <dbReference type="PROSITE" id="PS51900"/>
    </source>
</evidence>
<evidence type="ECO:0000256" key="2">
    <source>
        <dbReference type="ARBA" id="ARBA00023125"/>
    </source>
</evidence>
<dbReference type="InterPro" id="IPR013762">
    <property type="entry name" value="Integrase-like_cat_sf"/>
</dbReference>
<dbReference type="SUPFAM" id="SSF56349">
    <property type="entry name" value="DNA breaking-rejoining enzymes"/>
    <property type="match status" value="1"/>
</dbReference>
<dbReference type="InterPro" id="IPR011010">
    <property type="entry name" value="DNA_brk_join_enz"/>
</dbReference>
<dbReference type="RefSeq" id="WP_092539607.1">
    <property type="nucleotide sequence ID" value="NZ_FOKV01000001.1"/>
</dbReference>
<dbReference type="OrthoDB" id="9806835at2"/>
<feature type="domain" description="Core-binding (CB)" evidence="5">
    <location>
        <begin position="121"/>
        <end position="215"/>
    </location>
</feature>
<dbReference type="Proteomes" id="UP000199438">
    <property type="component" value="Unassembled WGS sequence"/>
</dbReference>
<accession>A0A1I1DC81</accession>
<keyword evidence="7" id="KW-1185">Reference proteome</keyword>
<dbReference type="STRING" id="1334022.SAMN04487907_101274"/>
<dbReference type="GO" id="GO:0006310">
    <property type="term" value="P:DNA recombination"/>
    <property type="evidence" value="ECO:0007669"/>
    <property type="project" value="UniProtKB-KW"/>
</dbReference>
<dbReference type="Gene3D" id="1.10.443.10">
    <property type="entry name" value="Intergrase catalytic core"/>
    <property type="match status" value="1"/>
</dbReference>
<gene>
    <name evidence="6" type="ORF">SAMN04487907_101274</name>
</gene>
<dbReference type="EMBL" id="FOKV01000001">
    <property type="protein sequence ID" value="SFB72575.1"/>
    <property type="molecule type" value="Genomic_DNA"/>
</dbReference>
<dbReference type="InterPro" id="IPR010998">
    <property type="entry name" value="Integrase_recombinase_N"/>
</dbReference>
<dbReference type="GO" id="GO:0015074">
    <property type="term" value="P:DNA integration"/>
    <property type="evidence" value="ECO:0007669"/>
    <property type="project" value="UniProtKB-KW"/>
</dbReference>
<reference evidence="7" key="1">
    <citation type="submission" date="2016-10" db="EMBL/GenBank/DDBJ databases">
        <authorList>
            <person name="Varghese N."/>
            <person name="Submissions S."/>
        </authorList>
    </citation>
    <scope>NUCLEOTIDE SEQUENCE [LARGE SCALE GENOMIC DNA]</scope>
    <source>
        <strain evidence="7">DSM 24499</strain>
    </source>
</reference>
<evidence type="ECO:0000256" key="3">
    <source>
        <dbReference type="ARBA" id="ARBA00023172"/>
    </source>
</evidence>
<dbReference type="AlphaFoldDB" id="A0A1I1DC81"/>
<dbReference type="PROSITE" id="PS51900">
    <property type="entry name" value="CB"/>
    <property type="match status" value="1"/>
</dbReference>
<keyword evidence="3" id="KW-0233">DNA recombination</keyword>
<keyword evidence="1" id="KW-0229">DNA integration</keyword>
<evidence type="ECO:0000256" key="4">
    <source>
        <dbReference type="PROSITE-ProRule" id="PRU01248"/>
    </source>
</evidence>
<keyword evidence="2 4" id="KW-0238">DNA-binding</keyword>
<proteinExistence type="predicted"/>
<dbReference type="Gene3D" id="1.10.150.130">
    <property type="match status" value="1"/>
</dbReference>
<protein>
    <recommendedName>
        <fullName evidence="5">Core-binding (CB) domain-containing protein</fullName>
    </recommendedName>
</protein>
<dbReference type="GO" id="GO:0003677">
    <property type="term" value="F:DNA binding"/>
    <property type="evidence" value="ECO:0007669"/>
    <property type="project" value="UniProtKB-UniRule"/>
</dbReference>
<evidence type="ECO:0000313" key="7">
    <source>
        <dbReference type="Proteomes" id="UP000199438"/>
    </source>
</evidence>
<evidence type="ECO:0000256" key="1">
    <source>
        <dbReference type="ARBA" id="ARBA00022908"/>
    </source>
</evidence>
<dbReference type="InterPro" id="IPR044068">
    <property type="entry name" value="CB"/>
</dbReference>
<sequence length="433" mass="51170">MKIEVNITKEPTKEPISFEIVDMSKKKYSEVKIYIPKKKGRKSVAPGDKWYVYFYWRDPETGKMNIKCKYYRGINQKKTVAEREEVAKAYQRSYQMLLEQGWNPLKNKIKNQRSSPKKQKHTLKSAIEYALAIKIRNTKESTARDYKFRSQFFLDWADVNFKSGLPLEQFKLEDFYQFMDYLELDYINKASGERLSNTSIDNTRRVISALFTELKNKRLIDTNFVKGIPKLKSEPLKNRPFTHSQLIEIKKYLEEHDPYLIQFISFLLYPILRPIEITRLKVRDLNTEDWILGVETKTEAFSYRKIITKMQPIIGQMELKGYPGSYSLFTNENKPSIWLPKQEKSKVNHFTNRFKKVKKALGYGKEYGLYSFRHTAIGDLYNSKQAEGIPEQQIIYDLMPITRHKSEAGLRNYLRNIKIALPADHSDIYTIDF</sequence>
<organism evidence="6 7">
    <name type="scientific">Zunongwangia mangrovi</name>
    <dbReference type="NCBI Taxonomy" id="1334022"/>
    <lineage>
        <taxon>Bacteria</taxon>
        <taxon>Pseudomonadati</taxon>
        <taxon>Bacteroidota</taxon>
        <taxon>Flavobacteriia</taxon>
        <taxon>Flavobacteriales</taxon>
        <taxon>Flavobacteriaceae</taxon>
        <taxon>Zunongwangia</taxon>
    </lineage>
</organism>
<evidence type="ECO:0000313" key="6">
    <source>
        <dbReference type="EMBL" id="SFB72575.1"/>
    </source>
</evidence>